<sequence length="364" mass="40162">MEAKTNTARLLSESVLLQFTHRVFSCIKEALNSSTPGVSIEFVCGTIVLFEKHFGQKNKAAMQKILKEAMENYGPESPFSNNENMLPIYSMLTKYSKSLTVSEIFERLYRKGSYRRCAKFYVEWCRSCREAPKKLEVLDLAFQEKAEPVDVLLSVREEIQSSMAPSSLQDPAHLGRTSPHDSDPVSRKSPAEKSTRRTLFGGKANNVVESKKCSSEKGTSSSSSDFVLPDPGPSSRRTISGSDYAAAPALETSSRRSSDASETLAGPDPNAENINPSGAPTEPTVRRKLAGILVASLDFTLEDYDLSDDVVTNLKSSEMLKREDNEANIRNNMLSEDAEQSGSSFPSFSSEKRLTPSPTNSDHW</sequence>
<dbReference type="Gene3D" id="1.25.40.430">
    <property type="match status" value="1"/>
</dbReference>
<dbReference type="OrthoDB" id="5826649at2759"/>
<organism evidence="2 3">
    <name type="scientific">Ancylostoma ceylanicum</name>
    <dbReference type="NCBI Taxonomy" id="53326"/>
    <lineage>
        <taxon>Eukaryota</taxon>
        <taxon>Metazoa</taxon>
        <taxon>Ecdysozoa</taxon>
        <taxon>Nematoda</taxon>
        <taxon>Chromadorea</taxon>
        <taxon>Rhabditida</taxon>
        <taxon>Rhabditina</taxon>
        <taxon>Rhabditomorpha</taxon>
        <taxon>Strongyloidea</taxon>
        <taxon>Ancylostomatidae</taxon>
        <taxon>Ancylostomatinae</taxon>
        <taxon>Ancylostoma</taxon>
    </lineage>
</organism>
<feature type="region of interest" description="Disordered" evidence="1">
    <location>
        <begin position="162"/>
        <end position="283"/>
    </location>
</feature>
<name>A0A016T0G4_9BILA</name>
<feature type="region of interest" description="Disordered" evidence="1">
    <location>
        <begin position="322"/>
        <end position="364"/>
    </location>
</feature>
<protein>
    <recommendedName>
        <fullName evidence="4">BUB1 N-terminal domain-containing protein</fullName>
    </recommendedName>
</protein>
<evidence type="ECO:0000313" key="3">
    <source>
        <dbReference type="Proteomes" id="UP000024635"/>
    </source>
</evidence>
<dbReference type="EMBL" id="JARK01001489">
    <property type="protein sequence ID" value="EYB96116.1"/>
    <property type="molecule type" value="Genomic_DNA"/>
</dbReference>
<evidence type="ECO:0008006" key="4">
    <source>
        <dbReference type="Google" id="ProtNLM"/>
    </source>
</evidence>
<keyword evidence="3" id="KW-1185">Reference proteome</keyword>
<accession>A0A016T0G4</accession>
<evidence type="ECO:0000256" key="1">
    <source>
        <dbReference type="SAM" id="MobiDB-lite"/>
    </source>
</evidence>
<feature type="compositionally biased region" description="Basic and acidic residues" evidence="1">
    <location>
        <begin position="178"/>
        <end position="195"/>
    </location>
</feature>
<proteinExistence type="predicted"/>
<reference evidence="3" key="1">
    <citation type="journal article" date="2015" name="Nat. Genet.">
        <title>The genome and transcriptome of the zoonotic hookworm Ancylostoma ceylanicum identify infection-specific gene families.</title>
        <authorList>
            <person name="Schwarz E.M."/>
            <person name="Hu Y."/>
            <person name="Antoshechkin I."/>
            <person name="Miller M.M."/>
            <person name="Sternberg P.W."/>
            <person name="Aroian R.V."/>
        </authorList>
    </citation>
    <scope>NUCLEOTIDE SEQUENCE</scope>
    <source>
        <strain evidence="3">HY135</strain>
    </source>
</reference>
<dbReference type="Proteomes" id="UP000024635">
    <property type="component" value="Unassembled WGS sequence"/>
</dbReference>
<evidence type="ECO:0000313" key="2">
    <source>
        <dbReference type="EMBL" id="EYB96116.1"/>
    </source>
</evidence>
<dbReference type="AlphaFoldDB" id="A0A016T0G4"/>
<comment type="caution">
    <text evidence="2">The sequence shown here is derived from an EMBL/GenBank/DDBJ whole genome shotgun (WGS) entry which is preliminary data.</text>
</comment>
<gene>
    <name evidence="2" type="primary">Acey_s0153.g2919</name>
    <name evidence="2" type="ORF">Y032_0153g2919</name>
</gene>